<proteinExistence type="predicted"/>
<reference evidence="1" key="1">
    <citation type="journal article" date="2015" name="Nature">
        <title>Complex archaea that bridge the gap between prokaryotes and eukaryotes.</title>
        <authorList>
            <person name="Spang A."/>
            <person name="Saw J.H."/>
            <person name="Jorgensen S.L."/>
            <person name="Zaremba-Niedzwiedzka K."/>
            <person name="Martijn J."/>
            <person name="Lind A.E."/>
            <person name="van Eijk R."/>
            <person name="Schleper C."/>
            <person name="Guy L."/>
            <person name="Ettema T.J."/>
        </authorList>
    </citation>
    <scope>NUCLEOTIDE SEQUENCE</scope>
</reference>
<dbReference type="AlphaFoldDB" id="A0A0F9RQY4"/>
<protein>
    <submittedName>
        <fullName evidence="1">Uncharacterized protein</fullName>
    </submittedName>
</protein>
<gene>
    <name evidence="1" type="ORF">LCGC14_0547770</name>
</gene>
<name>A0A0F9RQY4_9ZZZZ</name>
<comment type="caution">
    <text evidence="1">The sequence shown here is derived from an EMBL/GenBank/DDBJ whole genome shotgun (WGS) entry which is preliminary data.</text>
</comment>
<dbReference type="EMBL" id="LAZR01000746">
    <property type="protein sequence ID" value="KKN58870.1"/>
    <property type="molecule type" value="Genomic_DNA"/>
</dbReference>
<accession>A0A0F9RQY4</accession>
<sequence length="48" mass="5759">MSRFNEELISFLKFQLEEDKYLGSEWYFGMYTRPYEITGAPIKLKSNS</sequence>
<evidence type="ECO:0000313" key="1">
    <source>
        <dbReference type="EMBL" id="KKN58870.1"/>
    </source>
</evidence>
<organism evidence="1">
    <name type="scientific">marine sediment metagenome</name>
    <dbReference type="NCBI Taxonomy" id="412755"/>
    <lineage>
        <taxon>unclassified sequences</taxon>
        <taxon>metagenomes</taxon>
        <taxon>ecological metagenomes</taxon>
    </lineage>
</organism>